<name>A0A4P7NS85_PYROR</name>
<organism evidence="1 2">
    <name type="scientific">Pyricularia oryzae</name>
    <name type="common">Rice blast fungus</name>
    <name type="synonym">Magnaporthe oryzae</name>
    <dbReference type="NCBI Taxonomy" id="318829"/>
    <lineage>
        <taxon>Eukaryota</taxon>
        <taxon>Fungi</taxon>
        <taxon>Dikarya</taxon>
        <taxon>Ascomycota</taxon>
        <taxon>Pezizomycotina</taxon>
        <taxon>Sordariomycetes</taxon>
        <taxon>Sordariomycetidae</taxon>
        <taxon>Magnaporthales</taxon>
        <taxon>Pyriculariaceae</taxon>
        <taxon>Pyricularia</taxon>
    </lineage>
</organism>
<dbReference type="AlphaFoldDB" id="A0A4P7NS85"/>
<proteinExistence type="predicted"/>
<dbReference type="Proteomes" id="UP000294847">
    <property type="component" value="Chromosome 6"/>
</dbReference>
<dbReference type="EMBL" id="CP034209">
    <property type="protein sequence ID" value="QBZ65152.1"/>
    <property type="molecule type" value="Genomic_DNA"/>
</dbReference>
<evidence type="ECO:0000313" key="1">
    <source>
        <dbReference type="EMBL" id="QBZ65152.1"/>
    </source>
</evidence>
<protein>
    <submittedName>
        <fullName evidence="1">Uncharacterized protein</fullName>
    </submittedName>
</protein>
<reference evidence="1 2" key="1">
    <citation type="journal article" date="2019" name="Mol. Biol. Evol.">
        <title>Blast fungal genomes show frequent chromosomal changes, gene gains and losses, and effector gene turnover.</title>
        <authorList>
            <person name="Gomez Luciano L.B."/>
            <person name="Jason Tsai I."/>
            <person name="Chuma I."/>
            <person name="Tosa Y."/>
            <person name="Chen Y.H."/>
            <person name="Li J.Y."/>
            <person name="Li M.Y."/>
            <person name="Jade Lu M.Y."/>
            <person name="Nakayashiki H."/>
            <person name="Li W.H."/>
        </authorList>
    </citation>
    <scope>NUCLEOTIDE SEQUENCE [LARGE SCALE GENOMIC DNA]</scope>
    <source>
        <strain evidence="1">MZ5-1-6</strain>
    </source>
</reference>
<evidence type="ECO:0000313" key="2">
    <source>
        <dbReference type="Proteomes" id="UP000294847"/>
    </source>
</evidence>
<accession>A0A4P7NS85</accession>
<gene>
    <name evidence="1" type="ORF">PoMZ_06857</name>
</gene>
<sequence length="117" mass="13153">MTKLHRFAESSKLEPELVRIRGPFILDCAKANCHLKDIRGQSLSQPTTRSRKKILIPRCFLSNLAGLMYLQSMQPHGFCRTVHRHEEILSLNHQVGNGRAAAPSFLPPKTLVVVLAL</sequence>